<gene>
    <name evidence="1" type="ORF">NE237_007636</name>
</gene>
<reference evidence="1" key="1">
    <citation type="journal article" date="2023" name="Plant J.">
        <title>The genome of the king protea, Protea cynaroides.</title>
        <authorList>
            <person name="Chang J."/>
            <person name="Duong T.A."/>
            <person name="Schoeman C."/>
            <person name="Ma X."/>
            <person name="Roodt D."/>
            <person name="Barker N."/>
            <person name="Li Z."/>
            <person name="Van de Peer Y."/>
            <person name="Mizrachi E."/>
        </authorList>
    </citation>
    <scope>NUCLEOTIDE SEQUENCE</scope>
    <source>
        <tissue evidence="1">Young leaves</tissue>
    </source>
</reference>
<dbReference type="AlphaFoldDB" id="A0A9Q0KPR8"/>
<accession>A0A9Q0KPR8</accession>
<evidence type="ECO:0000313" key="1">
    <source>
        <dbReference type="EMBL" id="KAJ4974462.1"/>
    </source>
</evidence>
<dbReference type="EMBL" id="JAMYWD010000004">
    <property type="protein sequence ID" value="KAJ4974462.1"/>
    <property type="molecule type" value="Genomic_DNA"/>
</dbReference>
<name>A0A9Q0KPR8_9MAGN</name>
<proteinExistence type="predicted"/>
<evidence type="ECO:0000313" key="2">
    <source>
        <dbReference type="Proteomes" id="UP001141806"/>
    </source>
</evidence>
<keyword evidence="2" id="KW-1185">Reference proteome</keyword>
<sequence length="153" mass="17525">MSMGPLSFTFSTVKRSTFIDFLDTQTEHKARTRFSPMAHAAPLNRRSLSLYLPARCRTVGYGRSLDRVCILILVLRRPPCSQKERGRKEINPTSFSSREERIGSHCNLSASLSTSISMNPFDIGHLSSVVKNFMLRLRLQLNEALSYWTYFMD</sequence>
<dbReference type="Proteomes" id="UP001141806">
    <property type="component" value="Unassembled WGS sequence"/>
</dbReference>
<protein>
    <submittedName>
        <fullName evidence="1">Uncharacterized protein</fullName>
    </submittedName>
</protein>
<comment type="caution">
    <text evidence="1">The sequence shown here is derived from an EMBL/GenBank/DDBJ whole genome shotgun (WGS) entry which is preliminary data.</text>
</comment>
<organism evidence="1 2">
    <name type="scientific">Protea cynaroides</name>
    <dbReference type="NCBI Taxonomy" id="273540"/>
    <lineage>
        <taxon>Eukaryota</taxon>
        <taxon>Viridiplantae</taxon>
        <taxon>Streptophyta</taxon>
        <taxon>Embryophyta</taxon>
        <taxon>Tracheophyta</taxon>
        <taxon>Spermatophyta</taxon>
        <taxon>Magnoliopsida</taxon>
        <taxon>Proteales</taxon>
        <taxon>Proteaceae</taxon>
        <taxon>Protea</taxon>
    </lineage>
</organism>